<sequence length="164" mass="17656">MPSPSLNGLPDVQRGIHTRPLFVMTLDVAKPIGFGTTPNGDRRVGVVAGGRFEGERLSGEVLDGGSDWQIARPDGSTTLDVRLILKTVDGALIGMSYRGLRHGPPDVMAELAKGGRVEPADYYFRITGTFETASANYDWLNRVLAIGIGDRQPGGPVYSLFELL</sequence>
<accession>A0A2S9QCD9</accession>
<comment type="caution">
    <text evidence="2">The sequence shown here is derived from an EMBL/GenBank/DDBJ whole genome shotgun (WGS) entry which is preliminary data.</text>
</comment>
<proteinExistence type="inferred from homology"/>
<dbReference type="RefSeq" id="WP_105863227.1">
    <property type="nucleotide sequence ID" value="NZ_PUEJ01000005.1"/>
</dbReference>
<gene>
    <name evidence="2" type="ORF">C5L14_15060</name>
</gene>
<dbReference type="AlphaFoldDB" id="A0A2S9QCD9"/>
<dbReference type="Pfam" id="PF11578">
    <property type="entry name" value="DUF3237"/>
    <property type="match status" value="1"/>
</dbReference>
<organism evidence="2 3">
    <name type="scientific">Labrys okinawensis</name>
    <dbReference type="NCBI Taxonomy" id="346911"/>
    <lineage>
        <taxon>Bacteria</taxon>
        <taxon>Pseudomonadati</taxon>
        <taxon>Pseudomonadota</taxon>
        <taxon>Alphaproteobacteria</taxon>
        <taxon>Hyphomicrobiales</taxon>
        <taxon>Xanthobacteraceae</taxon>
        <taxon>Labrys</taxon>
    </lineage>
</organism>
<dbReference type="HAMAP" id="MF_00775">
    <property type="entry name" value="UPF0311"/>
    <property type="match status" value="1"/>
</dbReference>
<evidence type="ECO:0000313" key="3">
    <source>
        <dbReference type="Proteomes" id="UP000237682"/>
    </source>
</evidence>
<dbReference type="PANTHER" id="PTHR37315">
    <property type="entry name" value="UPF0311 PROTEIN BLR7842"/>
    <property type="match status" value="1"/>
</dbReference>
<name>A0A2S9QCD9_9HYPH</name>
<evidence type="ECO:0000256" key="1">
    <source>
        <dbReference type="HAMAP-Rule" id="MF_00775"/>
    </source>
</evidence>
<dbReference type="InterPro" id="IPR020915">
    <property type="entry name" value="UPF0311"/>
</dbReference>
<dbReference type="PANTHER" id="PTHR37315:SF1">
    <property type="entry name" value="UPF0311 PROTEIN BLR7842"/>
    <property type="match status" value="1"/>
</dbReference>
<comment type="similarity">
    <text evidence="1">Belongs to the UPF0311 family.</text>
</comment>
<evidence type="ECO:0000313" key="2">
    <source>
        <dbReference type="EMBL" id="PRH87012.1"/>
    </source>
</evidence>
<dbReference type="EMBL" id="PUEJ01000005">
    <property type="protein sequence ID" value="PRH87012.1"/>
    <property type="molecule type" value="Genomic_DNA"/>
</dbReference>
<protein>
    <recommendedName>
        <fullName evidence="1">UPF0311 protein C5L14_15060</fullName>
    </recommendedName>
</protein>
<dbReference type="Gene3D" id="2.40.160.20">
    <property type="match status" value="1"/>
</dbReference>
<dbReference type="Proteomes" id="UP000237682">
    <property type="component" value="Unassembled WGS sequence"/>
</dbReference>
<reference evidence="2 3" key="1">
    <citation type="submission" date="2018-02" db="EMBL/GenBank/DDBJ databases">
        <title>Whole genome sequencing of endophytic bacterium.</title>
        <authorList>
            <person name="Eedara R."/>
            <person name="Podile A.R."/>
        </authorList>
    </citation>
    <scope>NUCLEOTIDE SEQUENCE [LARGE SCALE GENOMIC DNA]</scope>
    <source>
        <strain evidence="2 3">RP1T</strain>
    </source>
</reference>
<keyword evidence="3" id="KW-1185">Reference proteome</keyword>
<dbReference type="OrthoDB" id="5294829at2"/>